<reference evidence="2" key="1">
    <citation type="submission" date="2014-12" db="EMBL/GenBank/DDBJ databases">
        <title>Genome sequence of Clostridium beijerinckii strain 59B.</title>
        <authorList>
            <person name="Little G.T."/>
            <person name="Minton N.P."/>
        </authorList>
    </citation>
    <scope>NUCLEOTIDE SEQUENCE [LARGE SCALE GENOMIC DNA]</scope>
    <source>
        <strain evidence="2">59B</strain>
    </source>
</reference>
<dbReference type="AlphaFoldDB" id="A0A0B5QD54"/>
<accession>A0A0B5QD54</accession>
<dbReference type="OrthoDB" id="1655637at2"/>
<sequence length="63" mass="7461">MAIVKAVSFKNKEQDLLDHVGKRDFSYYVKDLIRKDMNEKLSSKVPGRNENITIKKRNINFEF</sequence>
<dbReference type="EMBL" id="CP010086">
    <property type="protein sequence ID" value="AJG98890.1"/>
    <property type="molecule type" value="Genomic_DNA"/>
</dbReference>
<evidence type="ECO:0000313" key="2">
    <source>
        <dbReference type="Proteomes" id="UP000031866"/>
    </source>
</evidence>
<dbReference type="KEGG" id="cbei:LF65_02304"/>
<name>A0A0B5QD54_CLOBE</name>
<dbReference type="Proteomes" id="UP000031866">
    <property type="component" value="Chromosome"/>
</dbReference>
<protein>
    <submittedName>
        <fullName evidence="1">Uncharacterized protein</fullName>
    </submittedName>
</protein>
<dbReference type="RefSeq" id="WP_041896183.1">
    <property type="nucleotide sequence ID" value="NZ_CP010086.2"/>
</dbReference>
<evidence type="ECO:0000313" key="1">
    <source>
        <dbReference type="EMBL" id="AJG98890.1"/>
    </source>
</evidence>
<gene>
    <name evidence="1" type="ORF">LF65_02304</name>
</gene>
<organism evidence="1 2">
    <name type="scientific">Clostridium beijerinckii</name>
    <name type="common">Clostridium MP</name>
    <dbReference type="NCBI Taxonomy" id="1520"/>
    <lineage>
        <taxon>Bacteria</taxon>
        <taxon>Bacillati</taxon>
        <taxon>Bacillota</taxon>
        <taxon>Clostridia</taxon>
        <taxon>Eubacteriales</taxon>
        <taxon>Clostridiaceae</taxon>
        <taxon>Clostridium</taxon>
    </lineage>
</organism>
<proteinExistence type="predicted"/>